<evidence type="ECO:0000313" key="2">
    <source>
        <dbReference type="EMBL" id="KIK52348.1"/>
    </source>
</evidence>
<dbReference type="Pfam" id="PF00106">
    <property type="entry name" value="adh_short"/>
    <property type="match status" value="1"/>
</dbReference>
<keyword evidence="1" id="KW-0560">Oxidoreductase</keyword>
<dbReference type="PANTHER" id="PTHR47534">
    <property type="entry name" value="YALI0E05731P"/>
    <property type="match status" value="1"/>
</dbReference>
<accession>A0A0D0CBR8</accession>
<protein>
    <submittedName>
        <fullName evidence="2">Uncharacterized protein</fullName>
    </submittedName>
</protein>
<dbReference type="PRINTS" id="PR00081">
    <property type="entry name" value="GDHRDH"/>
</dbReference>
<dbReference type="EMBL" id="KN834844">
    <property type="protein sequence ID" value="KIK52348.1"/>
    <property type="molecule type" value="Genomic_DNA"/>
</dbReference>
<dbReference type="InterPro" id="IPR002347">
    <property type="entry name" value="SDR_fam"/>
</dbReference>
<dbReference type="InterPro" id="IPR052228">
    <property type="entry name" value="Sec_Metab_Biosynth_Oxidored"/>
</dbReference>
<dbReference type="GO" id="GO:0016491">
    <property type="term" value="F:oxidoreductase activity"/>
    <property type="evidence" value="ECO:0007669"/>
    <property type="project" value="UniProtKB-KW"/>
</dbReference>
<organism evidence="2 3">
    <name type="scientific">Collybiopsis luxurians FD-317 M1</name>
    <dbReference type="NCBI Taxonomy" id="944289"/>
    <lineage>
        <taxon>Eukaryota</taxon>
        <taxon>Fungi</taxon>
        <taxon>Dikarya</taxon>
        <taxon>Basidiomycota</taxon>
        <taxon>Agaricomycotina</taxon>
        <taxon>Agaricomycetes</taxon>
        <taxon>Agaricomycetidae</taxon>
        <taxon>Agaricales</taxon>
        <taxon>Marasmiineae</taxon>
        <taxon>Omphalotaceae</taxon>
        <taxon>Collybiopsis</taxon>
        <taxon>Collybiopsis luxurians</taxon>
    </lineage>
</organism>
<dbReference type="HOGENOM" id="CLU_566264_0_0_1"/>
<gene>
    <name evidence="2" type="ORF">GYMLUDRAFT_251290</name>
</gene>
<dbReference type="OrthoDB" id="2898509at2759"/>
<dbReference type="SUPFAM" id="SSF51735">
    <property type="entry name" value="NAD(P)-binding Rossmann-fold domains"/>
    <property type="match status" value="1"/>
</dbReference>
<dbReference type="Gene3D" id="3.40.50.720">
    <property type="entry name" value="NAD(P)-binding Rossmann-like Domain"/>
    <property type="match status" value="1"/>
</dbReference>
<evidence type="ECO:0000313" key="3">
    <source>
        <dbReference type="Proteomes" id="UP000053593"/>
    </source>
</evidence>
<reference evidence="2 3" key="1">
    <citation type="submission" date="2014-04" db="EMBL/GenBank/DDBJ databases">
        <title>Evolutionary Origins and Diversification of the Mycorrhizal Mutualists.</title>
        <authorList>
            <consortium name="DOE Joint Genome Institute"/>
            <consortium name="Mycorrhizal Genomics Consortium"/>
            <person name="Kohler A."/>
            <person name="Kuo A."/>
            <person name="Nagy L.G."/>
            <person name="Floudas D."/>
            <person name="Copeland A."/>
            <person name="Barry K.W."/>
            <person name="Cichocki N."/>
            <person name="Veneault-Fourrey C."/>
            <person name="LaButti K."/>
            <person name="Lindquist E.A."/>
            <person name="Lipzen A."/>
            <person name="Lundell T."/>
            <person name="Morin E."/>
            <person name="Murat C."/>
            <person name="Riley R."/>
            <person name="Ohm R."/>
            <person name="Sun H."/>
            <person name="Tunlid A."/>
            <person name="Henrissat B."/>
            <person name="Grigoriev I.V."/>
            <person name="Hibbett D.S."/>
            <person name="Martin F."/>
        </authorList>
    </citation>
    <scope>NUCLEOTIDE SEQUENCE [LARGE SCALE GENOMIC DNA]</scope>
    <source>
        <strain evidence="2 3">FD-317 M1</strain>
    </source>
</reference>
<keyword evidence="3" id="KW-1185">Reference proteome</keyword>
<proteinExistence type="predicted"/>
<sequence length="482" mass="53009">MSPSISAIRAHNAGFSPSYLPVAVFVGGTSGIGRSIAEAFARHTKGNAHIVLVGRSRSAAESIITSFPSPSNPNAKHEFIQCDVTLLKNVRQATRSILERHSKINLLILSPGVLSMVREDTEEGIDRSVALVYYSRWTFIHELLPAMVRATEDGEDAKVLSILSAGNGGNIDLDDLGLRNSSLTAAVRSIPTYNDLMMEGFAHRFPSITFIHSYPGWVRTPLGLDSPNILIRVLAFLSTSRLSPLSYIPMSPEDCGEYQLHGILHSASRAGAWRIGKYGDDIGKERGYYCSDEAREKLWNHTVQVTAKNPTLRLGLDSSSVTRRRLIRPYFTYSTFPSLIVLSFSIRCGGPNRIVLCSVRNVQVGMRLQVLRGRTSSSTHMGAVPFDIRESSHANMLILPTDSPGRRGMKGETVSQRSIREIISTLMSSHHDLMQEPSQSLSASPQSDVTLDETLACLTNPPPLALKRCPQSSLPDVYPYLY</sequence>
<dbReference type="PANTHER" id="PTHR47534:SF3">
    <property type="entry name" value="ALCOHOL DEHYDROGENASE-LIKE C-TERMINAL DOMAIN-CONTAINING PROTEIN"/>
    <property type="match status" value="1"/>
</dbReference>
<name>A0A0D0CBR8_9AGAR</name>
<dbReference type="AlphaFoldDB" id="A0A0D0CBR8"/>
<dbReference type="Proteomes" id="UP000053593">
    <property type="component" value="Unassembled WGS sequence"/>
</dbReference>
<dbReference type="InterPro" id="IPR036291">
    <property type="entry name" value="NAD(P)-bd_dom_sf"/>
</dbReference>
<evidence type="ECO:0000256" key="1">
    <source>
        <dbReference type="ARBA" id="ARBA00023002"/>
    </source>
</evidence>